<proteinExistence type="predicted"/>
<comment type="caution">
    <text evidence="2">The sequence shown here is derived from an EMBL/GenBank/DDBJ whole genome shotgun (WGS) entry which is preliminary data.</text>
</comment>
<feature type="domain" description="Metallo-beta-lactamase" evidence="1">
    <location>
        <begin position="83"/>
        <end position="243"/>
    </location>
</feature>
<accession>A0AAN7W298</accession>
<dbReference type="Gene3D" id="3.60.15.10">
    <property type="entry name" value="Ribonuclease Z/Hydroxyacylglutathione hydrolase-like"/>
    <property type="match status" value="1"/>
</dbReference>
<evidence type="ECO:0000313" key="3">
    <source>
        <dbReference type="Proteomes" id="UP001310594"/>
    </source>
</evidence>
<dbReference type="InterPro" id="IPR001279">
    <property type="entry name" value="Metallo-B-lactamas"/>
</dbReference>
<dbReference type="SUPFAM" id="SSF56281">
    <property type="entry name" value="Metallo-hydrolase/oxidoreductase"/>
    <property type="match status" value="1"/>
</dbReference>
<dbReference type="AlphaFoldDB" id="A0AAN7W298"/>
<dbReference type="PANTHER" id="PTHR36839:SF1">
    <property type="entry name" value="METALLO-BETA-LACTAMASE FAMILY PROTEIN (AFU_ORTHOLOGUE AFUA_5G12770)"/>
    <property type="match status" value="1"/>
</dbReference>
<protein>
    <recommendedName>
        <fullName evidence="1">Metallo-beta-lactamase domain-containing protein</fullName>
    </recommendedName>
</protein>
<organism evidence="2 3">
    <name type="scientific">Elasticomyces elasticus</name>
    <dbReference type="NCBI Taxonomy" id="574655"/>
    <lineage>
        <taxon>Eukaryota</taxon>
        <taxon>Fungi</taxon>
        <taxon>Dikarya</taxon>
        <taxon>Ascomycota</taxon>
        <taxon>Pezizomycotina</taxon>
        <taxon>Dothideomycetes</taxon>
        <taxon>Dothideomycetidae</taxon>
        <taxon>Mycosphaerellales</taxon>
        <taxon>Teratosphaeriaceae</taxon>
        <taxon>Elasticomyces</taxon>
    </lineage>
</organism>
<evidence type="ECO:0000313" key="2">
    <source>
        <dbReference type="EMBL" id="KAK5695142.1"/>
    </source>
</evidence>
<gene>
    <name evidence="2" type="ORF">LTR97_008648</name>
</gene>
<sequence>MANTQEDLLVCIACGTQFDVPANKPLKACRICDDPRQFVPPNGQAWTSLGQMRGQYSNKFKQVDSDWEGRMWSIVTEPKFAIGQRCVLIESDDGNVLWDCITYLDEETVDFIKQKGGLEAIVISHPHYYSTHLDWAKTFDCPVYIAHEDQEWLSRDDEEGRRVFINGSSEHIVGDAIAIKVGGHFPGSLVLLWNKKLLIADSFVTTPSALYHTDRLPGTTSYAFMWAVPNMIPLPPAELHKMWKAIKPYEFDSTHGAFVGQEVQEVQDGRVKRRVLESMKIQTKAMGWEEHALLAEECP</sequence>
<name>A0AAN7W298_9PEZI</name>
<dbReference type="SMART" id="SM00849">
    <property type="entry name" value="Lactamase_B"/>
    <property type="match status" value="1"/>
</dbReference>
<dbReference type="EMBL" id="JAVRQU010000014">
    <property type="protein sequence ID" value="KAK5695142.1"/>
    <property type="molecule type" value="Genomic_DNA"/>
</dbReference>
<dbReference type="PANTHER" id="PTHR36839">
    <property type="entry name" value="METALLO-BETA-LACTAMASE FAMILY PROTEIN (AFU_ORTHOLOGUE AFUA_5G12770)"/>
    <property type="match status" value="1"/>
</dbReference>
<dbReference type="InterPro" id="IPR036866">
    <property type="entry name" value="RibonucZ/Hydroxyglut_hydro"/>
</dbReference>
<evidence type="ECO:0000259" key="1">
    <source>
        <dbReference type="SMART" id="SM00849"/>
    </source>
</evidence>
<dbReference type="Pfam" id="PF00753">
    <property type="entry name" value="Lactamase_B"/>
    <property type="match status" value="1"/>
</dbReference>
<reference evidence="2" key="1">
    <citation type="submission" date="2023-08" db="EMBL/GenBank/DDBJ databases">
        <title>Black Yeasts Isolated from many extreme environments.</title>
        <authorList>
            <person name="Coleine C."/>
            <person name="Stajich J.E."/>
            <person name="Selbmann L."/>
        </authorList>
    </citation>
    <scope>NUCLEOTIDE SEQUENCE</scope>
    <source>
        <strain evidence="2">CCFEE 5810</strain>
    </source>
</reference>
<dbReference type="Proteomes" id="UP001310594">
    <property type="component" value="Unassembled WGS sequence"/>
</dbReference>